<dbReference type="EMBL" id="WBNE01000092">
    <property type="protein sequence ID" value="NXD42533.1"/>
    <property type="molecule type" value="Genomic_DNA"/>
</dbReference>
<evidence type="ECO:0000313" key="3">
    <source>
        <dbReference type="Proteomes" id="UP000659062"/>
    </source>
</evidence>
<dbReference type="InterPro" id="IPR052627">
    <property type="entry name" value="VWA_domain-containing"/>
</dbReference>
<protein>
    <submittedName>
        <fullName evidence="2">VW5B1 protein</fullName>
    </submittedName>
</protein>
<accession>A0A851VS35</accession>
<feature type="region of interest" description="Disordered" evidence="1">
    <location>
        <begin position="303"/>
        <end position="351"/>
    </location>
</feature>
<feature type="non-terminal residue" evidence="2">
    <location>
        <position position="1"/>
    </location>
</feature>
<feature type="region of interest" description="Disordered" evidence="1">
    <location>
        <begin position="102"/>
        <end position="132"/>
    </location>
</feature>
<sequence>VQWEVTFDIHPLFRERDSQEEGDTDLWSETFHHLAAKSLIRDFEQLAERECEIEHGSGRRFQLSAVHTSKACNIISKYTVFVPVDLSSSSYLPTLVQYPHTGAASKQGKERKEKSSGNRRHRGCSPGRPQSVCGQNGDYGFYSMNAEESSPSPSSTLSSSAWKRCRVPEGPFHSLSASSAQAQKSIERLFAARLTLNKTMLLVRAAKGFMSKSAGRGSEASSEGDNESMDYLPLVSLQLACGAFLLNSAFCEAINIPMEKLKWTSPFACHRLSLSPSGSYSTKKSNPSLEHKVLNSSQQLLDLSGQGRAPSPADRGISRAPGAEKELSPPAITIRSLSRPESRAGGARGCGTDGSELRALLWDAEPQPQPEGMLWATAVALAWLEHSSASFFIEWELVAAKASLWLGGQRFPEGSSLAAVKAAAQQLFVLLRHWDENLEFNLLCYNPGSV</sequence>
<feature type="non-terminal residue" evidence="2">
    <location>
        <position position="450"/>
    </location>
</feature>
<dbReference type="AlphaFoldDB" id="A0A851VS35"/>
<organism evidence="2 3">
    <name type="scientific">Copsychus sechellarum</name>
    <dbReference type="NCBI Taxonomy" id="797021"/>
    <lineage>
        <taxon>Eukaryota</taxon>
        <taxon>Metazoa</taxon>
        <taxon>Chordata</taxon>
        <taxon>Craniata</taxon>
        <taxon>Vertebrata</taxon>
        <taxon>Euteleostomi</taxon>
        <taxon>Archelosauria</taxon>
        <taxon>Archosauria</taxon>
        <taxon>Dinosauria</taxon>
        <taxon>Saurischia</taxon>
        <taxon>Theropoda</taxon>
        <taxon>Coelurosauria</taxon>
        <taxon>Aves</taxon>
        <taxon>Neognathae</taxon>
        <taxon>Neoaves</taxon>
        <taxon>Telluraves</taxon>
        <taxon>Australaves</taxon>
        <taxon>Passeriformes</taxon>
        <taxon>Muscicapidae</taxon>
        <taxon>Copsychus</taxon>
    </lineage>
</organism>
<reference evidence="2" key="1">
    <citation type="submission" date="2019-09" db="EMBL/GenBank/DDBJ databases">
        <title>Bird 10,000 Genomes (B10K) Project - Family phase.</title>
        <authorList>
            <person name="Zhang G."/>
        </authorList>
    </citation>
    <scope>NUCLEOTIDE SEQUENCE</scope>
    <source>
        <strain evidence="2">OUT-0061</strain>
        <tissue evidence="2">Blood</tissue>
    </source>
</reference>
<gene>
    <name evidence="2" type="primary">Vwa5b1_0</name>
    <name evidence="2" type="ORF">COPSEC_R04542</name>
</gene>
<dbReference type="Proteomes" id="UP000659062">
    <property type="component" value="Unassembled WGS sequence"/>
</dbReference>
<feature type="compositionally biased region" description="Basic and acidic residues" evidence="1">
    <location>
        <begin position="107"/>
        <end position="116"/>
    </location>
</feature>
<proteinExistence type="predicted"/>
<name>A0A851VS35_9PASS</name>
<dbReference type="OrthoDB" id="1729737at2759"/>
<dbReference type="PANTHER" id="PTHR46299:SF1">
    <property type="entry name" value="VON WILLEBRAND FACTOR A DOMAIN-CONTAINING PROTEIN 5B1"/>
    <property type="match status" value="1"/>
</dbReference>
<comment type="caution">
    <text evidence="2">The sequence shown here is derived from an EMBL/GenBank/DDBJ whole genome shotgun (WGS) entry which is preliminary data.</text>
</comment>
<keyword evidence="3" id="KW-1185">Reference proteome</keyword>
<evidence type="ECO:0000256" key="1">
    <source>
        <dbReference type="SAM" id="MobiDB-lite"/>
    </source>
</evidence>
<evidence type="ECO:0000313" key="2">
    <source>
        <dbReference type="EMBL" id="NXD42533.1"/>
    </source>
</evidence>
<dbReference type="PANTHER" id="PTHR46299">
    <property type="entry name" value="VON WILLEBRAND FACTOR A DOMAIN-CONTAINING PROTEIN 5B2-RELATED"/>
    <property type="match status" value="1"/>
</dbReference>